<feature type="transmembrane region" description="Helical" evidence="13">
    <location>
        <begin position="26"/>
        <end position="49"/>
    </location>
</feature>
<sequence>MTNIWFDVAEVSVGQHWYWQLGGYSVHGQVLITSWIVLGVIAAVGLLGAPKLQPASGGSSTSSPEGLQNVTEYVTEFIRDLAKTQIGEEDYLKWVPFLGTIFLFIFVSNWSGALIPWRILELPNGELAAPTNDINTTVALALLTSIAYFYAGLSKKGLGYFKRYISPAAFLLPINILEDFTKPLSLSFRLFGNILADELVVGVLITLVPLVIPIPIMLLGLFTSAIQALVFATLAGAYIGESVEDHH</sequence>
<dbReference type="Pfam" id="PF00119">
    <property type="entry name" value="ATP-synt_A"/>
    <property type="match status" value="1"/>
</dbReference>
<proteinExistence type="inferred from homology"/>
<keyword evidence="14" id="KW-0934">Plastid</keyword>
<dbReference type="GO" id="GO:0009536">
    <property type="term" value="C:plastid"/>
    <property type="evidence" value="ECO:0007669"/>
    <property type="project" value="UniProtKB-SubCell"/>
</dbReference>
<evidence type="ECO:0000256" key="11">
    <source>
        <dbReference type="ARBA" id="ARBA00023310"/>
    </source>
</evidence>
<gene>
    <name evidence="14" type="primary">atpI</name>
</gene>
<evidence type="ECO:0000256" key="7">
    <source>
        <dbReference type="ARBA" id="ARBA00022781"/>
    </source>
</evidence>
<comment type="similarity">
    <text evidence="3">Belongs to the ATPase A chain family.</text>
</comment>
<dbReference type="InterPro" id="IPR023011">
    <property type="entry name" value="ATP_synth_F0_asu_AS"/>
</dbReference>
<evidence type="ECO:0000256" key="8">
    <source>
        <dbReference type="ARBA" id="ARBA00022989"/>
    </source>
</evidence>
<dbReference type="SUPFAM" id="SSF81336">
    <property type="entry name" value="F1F0 ATP synthase subunit A"/>
    <property type="match status" value="1"/>
</dbReference>
<evidence type="ECO:0000256" key="4">
    <source>
        <dbReference type="ARBA" id="ARBA00022448"/>
    </source>
</evidence>
<dbReference type="FunFam" id="1.20.120.220:FF:000001">
    <property type="entry name" value="ATP synthase subunit a, chloroplastic"/>
    <property type="match status" value="1"/>
</dbReference>
<comment type="subcellular location">
    <subcellularLocation>
        <location evidence="1">Membrane</location>
        <topology evidence="1">Multi-pass membrane protein</topology>
    </subcellularLocation>
    <subcellularLocation>
        <location evidence="2">Plastid</location>
    </subcellularLocation>
</comment>
<reference evidence="14" key="1">
    <citation type="journal article" date="2017" name="Sci. Rep.">
        <title>Multiple origins of endosymbionts in Chlorellaceae with no reductive effects on the plastid or mitochondrial genomes.</title>
        <authorList>
            <person name="Fan W."/>
            <person name="Guo W."/>
            <person name="Van Etten J.L."/>
            <person name="Mower J.P."/>
        </authorList>
    </citation>
    <scope>NUCLEOTIDE SEQUENCE</scope>
</reference>
<protein>
    <recommendedName>
        <fullName evidence="12">ATP synthase subunit a, chloroplastic</fullName>
    </recommendedName>
</protein>
<dbReference type="PANTHER" id="PTHR42823">
    <property type="entry name" value="ATP SYNTHASE SUBUNIT A, CHLOROPLASTIC"/>
    <property type="match status" value="1"/>
</dbReference>
<evidence type="ECO:0000256" key="10">
    <source>
        <dbReference type="ARBA" id="ARBA00023136"/>
    </source>
</evidence>
<dbReference type="HAMAP" id="MF_01393">
    <property type="entry name" value="ATP_synth_a_bact"/>
    <property type="match status" value="1"/>
</dbReference>
<keyword evidence="4" id="KW-0813">Transport</keyword>
<keyword evidence="7" id="KW-0375">Hydrogen ion transport</keyword>
<evidence type="ECO:0000256" key="3">
    <source>
        <dbReference type="ARBA" id="ARBA00006810"/>
    </source>
</evidence>
<dbReference type="InterPro" id="IPR045082">
    <property type="entry name" value="ATP_syn_F0_a_bact/chloroplast"/>
</dbReference>
<keyword evidence="6 13" id="KW-0812">Transmembrane</keyword>
<feature type="transmembrane region" description="Helical" evidence="13">
    <location>
        <begin position="190"/>
        <end position="212"/>
    </location>
</feature>
<dbReference type="InterPro" id="IPR035908">
    <property type="entry name" value="F0_ATP_A_sf"/>
</dbReference>
<dbReference type="AlphaFoldDB" id="A0A2I4S6S4"/>
<keyword evidence="8 13" id="KW-1133">Transmembrane helix</keyword>
<evidence type="ECO:0000256" key="5">
    <source>
        <dbReference type="ARBA" id="ARBA00022547"/>
    </source>
</evidence>
<dbReference type="GO" id="GO:0045259">
    <property type="term" value="C:proton-transporting ATP synthase complex"/>
    <property type="evidence" value="ECO:0007669"/>
    <property type="project" value="UniProtKB-KW"/>
</dbReference>
<dbReference type="InterPro" id="IPR000568">
    <property type="entry name" value="ATP_synth_F0_asu"/>
</dbReference>
<dbReference type="EMBL" id="KY629616">
    <property type="protein sequence ID" value="AST08738.1"/>
    <property type="molecule type" value="Genomic_DNA"/>
</dbReference>
<dbReference type="GO" id="GO:0015986">
    <property type="term" value="P:proton motive force-driven ATP synthesis"/>
    <property type="evidence" value="ECO:0007669"/>
    <property type="project" value="InterPro"/>
</dbReference>
<dbReference type="RefSeq" id="YP_009455926.1">
    <property type="nucleotide sequence ID" value="NC_036805.1"/>
</dbReference>
<evidence type="ECO:0000256" key="1">
    <source>
        <dbReference type="ARBA" id="ARBA00004141"/>
    </source>
</evidence>
<dbReference type="CDD" id="cd00310">
    <property type="entry name" value="ATP-synt_Fo_a_6"/>
    <property type="match status" value="1"/>
</dbReference>
<dbReference type="NCBIfam" id="TIGR01131">
    <property type="entry name" value="ATP_synt_6_or_A"/>
    <property type="match status" value="1"/>
</dbReference>
<keyword evidence="9" id="KW-0406">Ion transport</keyword>
<name>A0A2I4S6S4_9CHLO</name>
<evidence type="ECO:0000256" key="9">
    <source>
        <dbReference type="ARBA" id="ARBA00023065"/>
    </source>
</evidence>
<feature type="transmembrane region" description="Helical" evidence="13">
    <location>
        <begin position="91"/>
        <end position="114"/>
    </location>
</feature>
<dbReference type="PROSITE" id="PS00449">
    <property type="entry name" value="ATPASE_A"/>
    <property type="match status" value="1"/>
</dbReference>
<keyword evidence="10 13" id="KW-0472">Membrane</keyword>
<evidence type="ECO:0000313" key="14">
    <source>
        <dbReference type="EMBL" id="AST08738.1"/>
    </source>
</evidence>
<evidence type="ECO:0000256" key="12">
    <source>
        <dbReference type="ARBA" id="ARBA00074744"/>
    </source>
</evidence>
<accession>A0A2I4S6S4</accession>
<dbReference type="PANTHER" id="PTHR42823:SF3">
    <property type="entry name" value="ATP SYNTHASE SUBUNIT A, CHLOROPLASTIC"/>
    <property type="match status" value="1"/>
</dbReference>
<evidence type="ECO:0000256" key="13">
    <source>
        <dbReference type="SAM" id="Phobius"/>
    </source>
</evidence>
<organism evidence="14">
    <name type="scientific">Chlorella heliozoae</name>
    <dbReference type="NCBI Taxonomy" id="554066"/>
    <lineage>
        <taxon>Eukaryota</taxon>
        <taxon>Viridiplantae</taxon>
        <taxon>Chlorophyta</taxon>
        <taxon>core chlorophytes</taxon>
        <taxon>Trebouxiophyceae</taxon>
        <taxon>Chlorellales</taxon>
        <taxon>Chlorellaceae</taxon>
        <taxon>Chlorella clade</taxon>
        <taxon>Chlorella</taxon>
    </lineage>
</organism>
<dbReference type="Gene3D" id="1.20.120.220">
    <property type="entry name" value="ATP synthase, F0 complex, subunit A"/>
    <property type="match status" value="1"/>
</dbReference>
<dbReference type="GeneID" id="35656214"/>
<evidence type="ECO:0000256" key="2">
    <source>
        <dbReference type="ARBA" id="ARBA00004474"/>
    </source>
</evidence>
<geneLocation type="plastid" evidence="14"/>
<dbReference type="PRINTS" id="PR00123">
    <property type="entry name" value="ATPASEA"/>
</dbReference>
<evidence type="ECO:0000256" key="6">
    <source>
        <dbReference type="ARBA" id="ARBA00022692"/>
    </source>
</evidence>
<dbReference type="GO" id="GO:0015078">
    <property type="term" value="F:proton transmembrane transporter activity"/>
    <property type="evidence" value="ECO:0007669"/>
    <property type="project" value="InterPro"/>
</dbReference>
<keyword evidence="11" id="KW-0066">ATP synthesis</keyword>
<feature type="transmembrane region" description="Helical" evidence="13">
    <location>
        <begin position="134"/>
        <end position="153"/>
    </location>
</feature>
<keyword evidence="5" id="KW-0138">CF(0)</keyword>